<accession>A0A1J5SML4</accession>
<reference evidence="1" key="1">
    <citation type="submission" date="2016-10" db="EMBL/GenBank/DDBJ databases">
        <title>Sequence of Gallionella enrichment culture.</title>
        <authorList>
            <person name="Poehlein A."/>
            <person name="Muehling M."/>
            <person name="Daniel R."/>
        </authorList>
    </citation>
    <scope>NUCLEOTIDE SEQUENCE</scope>
</reference>
<name>A0A1J5SML4_9ZZZZ</name>
<proteinExistence type="predicted"/>
<dbReference type="AlphaFoldDB" id="A0A1J5SML4"/>
<sequence>MARKFIDELPATKTLLLRATPILSTTNIPKCAALISAMALLLIGGAGCSSAPGNAGARVWPAGNPNGTCRPGIPSDGQPVDTSIPTTVVGNGAPESCTYAKLNSAVERGGIITFDCGASPVTIPVTATLNIQIDRDTVVDGGRKVTLDGRNLVRIMSFDSPDFQANEHRLTLQHIALINGKTTPTAAIPVAPFPCSQGWNDGEGGAVYMQDGNLTVIDSVFTGNQGAPLGPDTGGGAIYVMASKHGALIVGSTFNKNAASNAGAVGALHADLRIYNSLFSQNTAVGNGANNNIPAKCSVINNNQNEIGSGGNGGAIYSDGTSVNVLLCGDKIVGNSAGVKAYGGGLFFTSNNMQGTLSIIDTEMTGNTGGYWTVVSTGTTRDAGTAVGTNCKTLSIRDSTLQGLP</sequence>
<dbReference type="EMBL" id="MLJW01000025">
    <property type="protein sequence ID" value="OIR09738.1"/>
    <property type="molecule type" value="Genomic_DNA"/>
</dbReference>
<comment type="caution">
    <text evidence="1">The sequence shown here is derived from an EMBL/GenBank/DDBJ whole genome shotgun (WGS) entry which is preliminary data.</text>
</comment>
<dbReference type="SUPFAM" id="SSF51126">
    <property type="entry name" value="Pectin lyase-like"/>
    <property type="match status" value="1"/>
</dbReference>
<protein>
    <submittedName>
        <fullName evidence="1">Uncharacterized protein</fullName>
    </submittedName>
</protein>
<dbReference type="InterPro" id="IPR011050">
    <property type="entry name" value="Pectin_lyase_fold/virulence"/>
</dbReference>
<gene>
    <name evidence="1" type="ORF">GALL_81430</name>
</gene>
<organism evidence="1">
    <name type="scientific">mine drainage metagenome</name>
    <dbReference type="NCBI Taxonomy" id="410659"/>
    <lineage>
        <taxon>unclassified sequences</taxon>
        <taxon>metagenomes</taxon>
        <taxon>ecological metagenomes</taxon>
    </lineage>
</organism>
<evidence type="ECO:0000313" key="1">
    <source>
        <dbReference type="EMBL" id="OIR09738.1"/>
    </source>
</evidence>